<comment type="caution">
    <text evidence="2">The sequence shown here is derived from an EMBL/GenBank/DDBJ whole genome shotgun (WGS) entry which is preliminary data.</text>
</comment>
<evidence type="ECO:0000313" key="2">
    <source>
        <dbReference type="EMBL" id="RAL22970.1"/>
    </source>
</evidence>
<dbReference type="Gene3D" id="1.25.40.10">
    <property type="entry name" value="Tetratricopeptide repeat domain"/>
    <property type="match status" value="1"/>
</dbReference>
<dbReference type="RefSeq" id="WP_111729498.1">
    <property type="nucleotide sequence ID" value="NZ_QHKO01000003.1"/>
</dbReference>
<dbReference type="AlphaFoldDB" id="A0A328C8H8"/>
<dbReference type="SUPFAM" id="SSF48452">
    <property type="entry name" value="TPR-like"/>
    <property type="match status" value="1"/>
</dbReference>
<dbReference type="OrthoDB" id="5509829at2"/>
<evidence type="ECO:0000256" key="1">
    <source>
        <dbReference type="PROSITE-ProRule" id="PRU00339"/>
    </source>
</evidence>
<organism evidence="2 3">
    <name type="scientific">Lujinxingia litoralis</name>
    <dbReference type="NCBI Taxonomy" id="2211119"/>
    <lineage>
        <taxon>Bacteria</taxon>
        <taxon>Deltaproteobacteria</taxon>
        <taxon>Bradymonadales</taxon>
        <taxon>Lujinxingiaceae</taxon>
        <taxon>Lujinxingia</taxon>
    </lineage>
</organism>
<proteinExistence type="predicted"/>
<evidence type="ECO:0000313" key="3">
    <source>
        <dbReference type="Proteomes" id="UP000249169"/>
    </source>
</evidence>
<sequence length="173" mass="19586">MSEQERGKYEEEKGLLYKMAERVTAGESLASILEIESAEMAYFEGCAYEFHRQGEFERAEEVALGVLALDERRAYALLVMGDVALKRRDSEQAVMWLERAAGLAPDDIGVLIRLGEALMRTGRFERARKVLDQVISDGGGRDDIYLRRAYALKRVIRDRQHEEEVMANALPSG</sequence>
<name>A0A328C8H8_9DELT</name>
<accession>A0A328C8H8</accession>
<reference evidence="2 3" key="1">
    <citation type="submission" date="2018-05" db="EMBL/GenBank/DDBJ databases">
        <title>Lujinxingia marina gen. nov. sp. nov., a new facultative anaerobic member of the class Deltaproteobacteria, and proposal of Lujinxingaceae fam. nov.</title>
        <authorList>
            <person name="Li C.-M."/>
        </authorList>
    </citation>
    <scope>NUCLEOTIDE SEQUENCE [LARGE SCALE GENOMIC DNA]</scope>
    <source>
        <strain evidence="2 3">B210</strain>
    </source>
</reference>
<keyword evidence="1" id="KW-0802">TPR repeat</keyword>
<feature type="repeat" description="TPR" evidence="1">
    <location>
        <begin position="74"/>
        <end position="107"/>
    </location>
</feature>
<dbReference type="EMBL" id="QHKO01000003">
    <property type="protein sequence ID" value="RAL22970.1"/>
    <property type="molecule type" value="Genomic_DNA"/>
</dbReference>
<dbReference type="Pfam" id="PF14559">
    <property type="entry name" value="TPR_19"/>
    <property type="match status" value="1"/>
</dbReference>
<gene>
    <name evidence="2" type="ORF">DL240_08750</name>
</gene>
<dbReference type="InterPro" id="IPR011990">
    <property type="entry name" value="TPR-like_helical_dom_sf"/>
</dbReference>
<dbReference type="InterPro" id="IPR019734">
    <property type="entry name" value="TPR_rpt"/>
</dbReference>
<protein>
    <submittedName>
        <fullName evidence="2">Uncharacterized protein</fullName>
    </submittedName>
</protein>
<keyword evidence="3" id="KW-1185">Reference proteome</keyword>
<dbReference type="Proteomes" id="UP000249169">
    <property type="component" value="Unassembled WGS sequence"/>
</dbReference>
<dbReference type="PROSITE" id="PS50005">
    <property type="entry name" value="TPR"/>
    <property type="match status" value="1"/>
</dbReference>